<evidence type="ECO:0000259" key="2">
    <source>
        <dbReference type="PROSITE" id="PS50110"/>
    </source>
</evidence>
<dbReference type="SUPFAM" id="SSF52172">
    <property type="entry name" value="CheY-like"/>
    <property type="match status" value="1"/>
</dbReference>
<dbReference type="InterPro" id="IPR001789">
    <property type="entry name" value="Sig_transdc_resp-reg_receiver"/>
</dbReference>
<reference evidence="4 5" key="1">
    <citation type="submission" date="2022-01" db="EMBL/GenBank/DDBJ databases">
        <title>Whole genome-based taxonomy of the Shewanellaceae.</title>
        <authorList>
            <person name="Martin-Rodriguez A.J."/>
        </authorList>
    </citation>
    <scope>NUCLEOTIDE SEQUENCE [LARGE SCALE GENOMIC DNA]</scope>
    <source>
        <strain evidence="4 5">DSM 21332</strain>
    </source>
</reference>
<keyword evidence="1" id="KW-0597">Phosphoprotein</keyword>
<evidence type="ECO:0000313" key="5">
    <source>
        <dbReference type="Proteomes" id="UP001202831"/>
    </source>
</evidence>
<dbReference type="SUPFAM" id="SSF141868">
    <property type="entry name" value="EAL domain-like"/>
    <property type="match status" value="1"/>
</dbReference>
<dbReference type="InterPro" id="IPR035919">
    <property type="entry name" value="EAL_sf"/>
</dbReference>
<feature type="domain" description="Response regulatory" evidence="2">
    <location>
        <begin position="6"/>
        <end position="128"/>
    </location>
</feature>
<dbReference type="PANTHER" id="PTHR33121:SF79">
    <property type="entry name" value="CYCLIC DI-GMP PHOSPHODIESTERASE PDED-RELATED"/>
    <property type="match status" value="1"/>
</dbReference>
<keyword evidence="5" id="KW-1185">Reference proteome</keyword>
<proteinExistence type="predicted"/>
<dbReference type="EMBL" id="JAKIKT010000001">
    <property type="protein sequence ID" value="MCL2912616.1"/>
    <property type="molecule type" value="Genomic_DNA"/>
</dbReference>
<name>A0ABT0N412_9GAMM</name>
<sequence>MLKDKHIVVIDDSRAILLLLQSMLDKQGYHQVTCVDCAAKAIKAIDRNPAKYALLLTDLNMPDMDGMQLLRKLGEIEFKGAVGIISEMEPRIITLAAEIAQHHRLRLIGCVPKPIQPNDLNGLLLKAEELMGDVRKDKQELSKAELLEALDKGWVTPYYQPKVNMVTNKVDSVEVLMRIKRPGEVNAITPWRFIEAADRHGLLDAMTFQLIHKACQSGHYLKQIFGEQVKLGINLSPPQLEQEGLVERLESAFKEEGVMIDKVVLEITEERALRNARQLETLNRLRMRGFGVSLDDFGTGFTNVNQLRTLPFSEVKIDRSLIINIHRDAFCQAVVHSLTDIAKQLDVTLVAEGIEQVEELKYLIDNCDQMVVQGYLICLPRPVEALSAWYSSWQKQFVSMQ</sequence>
<accession>A0ABT0N412</accession>
<dbReference type="Gene3D" id="3.40.50.2300">
    <property type="match status" value="1"/>
</dbReference>
<dbReference type="PANTHER" id="PTHR33121">
    <property type="entry name" value="CYCLIC DI-GMP PHOSPHODIESTERASE PDEF"/>
    <property type="match status" value="1"/>
</dbReference>
<evidence type="ECO:0000256" key="1">
    <source>
        <dbReference type="PROSITE-ProRule" id="PRU00169"/>
    </source>
</evidence>
<feature type="domain" description="EAL" evidence="3">
    <location>
        <begin position="139"/>
        <end position="394"/>
    </location>
</feature>
<dbReference type="PROSITE" id="PS50883">
    <property type="entry name" value="EAL"/>
    <property type="match status" value="1"/>
</dbReference>
<dbReference type="Pfam" id="PF00563">
    <property type="entry name" value="EAL"/>
    <property type="match status" value="1"/>
</dbReference>
<dbReference type="PROSITE" id="PS50110">
    <property type="entry name" value="RESPONSE_REGULATORY"/>
    <property type="match status" value="1"/>
</dbReference>
<protein>
    <submittedName>
        <fullName evidence="4">EAL domain-containing response regulator</fullName>
    </submittedName>
</protein>
<dbReference type="InterPro" id="IPR050706">
    <property type="entry name" value="Cyclic-di-GMP_PDE-like"/>
</dbReference>
<dbReference type="InterPro" id="IPR011006">
    <property type="entry name" value="CheY-like_superfamily"/>
</dbReference>
<dbReference type="Gene3D" id="3.20.20.450">
    <property type="entry name" value="EAL domain"/>
    <property type="match status" value="1"/>
</dbReference>
<organism evidence="4 5">
    <name type="scientific">Shewanella corallii</name>
    <dbReference type="NCBI Taxonomy" id="560080"/>
    <lineage>
        <taxon>Bacteria</taxon>
        <taxon>Pseudomonadati</taxon>
        <taxon>Pseudomonadota</taxon>
        <taxon>Gammaproteobacteria</taxon>
        <taxon>Alteromonadales</taxon>
        <taxon>Shewanellaceae</taxon>
        <taxon>Shewanella</taxon>
    </lineage>
</organism>
<dbReference type="Proteomes" id="UP001202831">
    <property type="component" value="Unassembled WGS sequence"/>
</dbReference>
<dbReference type="SMART" id="SM00052">
    <property type="entry name" value="EAL"/>
    <property type="match status" value="1"/>
</dbReference>
<dbReference type="SMART" id="SM00448">
    <property type="entry name" value="REC"/>
    <property type="match status" value="1"/>
</dbReference>
<dbReference type="RefSeq" id="WP_249247441.1">
    <property type="nucleotide sequence ID" value="NZ_JAKIKT010000001.1"/>
</dbReference>
<dbReference type="InterPro" id="IPR001633">
    <property type="entry name" value="EAL_dom"/>
</dbReference>
<comment type="caution">
    <text evidence="4">The sequence shown here is derived from an EMBL/GenBank/DDBJ whole genome shotgun (WGS) entry which is preliminary data.</text>
</comment>
<evidence type="ECO:0000259" key="3">
    <source>
        <dbReference type="PROSITE" id="PS50883"/>
    </source>
</evidence>
<gene>
    <name evidence="4" type="ORF">L2725_02245</name>
</gene>
<dbReference type="CDD" id="cd01948">
    <property type="entry name" value="EAL"/>
    <property type="match status" value="1"/>
</dbReference>
<feature type="modified residue" description="4-aspartylphosphate" evidence="1">
    <location>
        <position position="58"/>
    </location>
</feature>
<dbReference type="Pfam" id="PF00072">
    <property type="entry name" value="Response_reg"/>
    <property type="match status" value="1"/>
</dbReference>
<evidence type="ECO:0000313" key="4">
    <source>
        <dbReference type="EMBL" id="MCL2912616.1"/>
    </source>
</evidence>